<sequence length="37" mass="4240">SGFPVSYEGCYYERVGNTTREMSPEKLEASVLNLRQK</sequence>
<name>X1DLS9_9ZZZZ</name>
<reference evidence="1" key="1">
    <citation type="journal article" date="2014" name="Front. Microbiol.">
        <title>High frequency of phylogenetically diverse reductive dehalogenase-homologous genes in deep subseafloor sedimentary metagenomes.</title>
        <authorList>
            <person name="Kawai M."/>
            <person name="Futagami T."/>
            <person name="Toyoda A."/>
            <person name="Takaki Y."/>
            <person name="Nishi S."/>
            <person name="Hori S."/>
            <person name="Arai W."/>
            <person name="Tsubouchi T."/>
            <person name="Morono Y."/>
            <person name="Uchiyama I."/>
            <person name="Ito T."/>
            <person name="Fujiyama A."/>
            <person name="Inagaki F."/>
            <person name="Takami H."/>
        </authorList>
    </citation>
    <scope>NUCLEOTIDE SEQUENCE</scope>
    <source>
        <strain evidence="1">Expedition CK06-06</strain>
    </source>
</reference>
<dbReference type="EMBL" id="BARU01000534">
    <property type="protein sequence ID" value="GAH21871.1"/>
    <property type="molecule type" value="Genomic_DNA"/>
</dbReference>
<feature type="non-terminal residue" evidence="1">
    <location>
        <position position="1"/>
    </location>
</feature>
<comment type="caution">
    <text evidence="1">The sequence shown here is derived from an EMBL/GenBank/DDBJ whole genome shotgun (WGS) entry which is preliminary data.</text>
</comment>
<gene>
    <name evidence="1" type="ORF">S03H2_01749</name>
</gene>
<dbReference type="AlphaFoldDB" id="X1DLS9"/>
<evidence type="ECO:0000313" key="1">
    <source>
        <dbReference type="EMBL" id="GAH21871.1"/>
    </source>
</evidence>
<accession>X1DLS9</accession>
<organism evidence="1">
    <name type="scientific">marine sediment metagenome</name>
    <dbReference type="NCBI Taxonomy" id="412755"/>
    <lineage>
        <taxon>unclassified sequences</taxon>
        <taxon>metagenomes</taxon>
        <taxon>ecological metagenomes</taxon>
    </lineage>
</organism>
<protein>
    <submittedName>
        <fullName evidence="1">Uncharacterized protein</fullName>
    </submittedName>
</protein>
<proteinExistence type="predicted"/>